<keyword evidence="3" id="KW-1185">Reference proteome</keyword>
<feature type="transmembrane region" description="Helical" evidence="1">
    <location>
        <begin position="153"/>
        <end position="182"/>
    </location>
</feature>
<keyword evidence="1" id="KW-0472">Membrane</keyword>
<feature type="transmembrane region" description="Helical" evidence="1">
    <location>
        <begin position="123"/>
        <end position="146"/>
    </location>
</feature>
<feature type="transmembrane region" description="Helical" evidence="1">
    <location>
        <begin position="194"/>
        <end position="211"/>
    </location>
</feature>
<organism evidence="2 3">
    <name type="scientific">Rufibacter immobilis</name>
    <dbReference type="NCBI Taxonomy" id="1348778"/>
    <lineage>
        <taxon>Bacteria</taxon>
        <taxon>Pseudomonadati</taxon>
        <taxon>Bacteroidota</taxon>
        <taxon>Cytophagia</taxon>
        <taxon>Cytophagales</taxon>
        <taxon>Hymenobacteraceae</taxon>
        <taxon>Rufibacter</taxon>
    </lineage>
</organism>
<dbReference type="AlphaFoldDB" id="A0A3M9MZC9"/>
<dbReference type="OrthoDB" id="891708at2"/>
<feature type="transmembrane region" description="Helical" evidence="1">
    <location>
        <begin position="100"/>
        <end position="117"/>
    </location>
</feature>
<accession>A0A3M9MZC9</accession>
<evidence type="ECO:0000313" key="2">
    <source>
        <dbReference type="EMBL" id="RNI30253.1"/>
    </source>
</evidence>
<feature type="transmembrane region" description="Helical" evidence="1">
    <location>
        <begin position="290"/>
        <end position="310"/>
    </location>
</feature>
<dbReference type="EMBL" id="RJJE01000009">
    <property type="protein sequence ID" value="RNI30253.1"/>
    <property type="molecule type" value="Genomic_DNA"/>
</dbReference>
<protein>
    <recommendedName>
        <fullName evidence="4">Glycosyltransferase RgtA/B/C/D-like domain-containing protein</fullName>
    </recommendedName>
</protein>
<gene>
    <name evidence="2" type="ORF">EFA69_12225</name>
</gene>
<feature type="transmembrane region" description="Helical" evidence="1">
    <location>
        <begin position="64"/>
        <end position="93"/>
    </location>
</feature>
<dbReference type="Proteomes" id="UP000271010">
    <property type="component" value="Unassembled WGS sequence"/>
</dbReference>
<name>A0A3M9MZC9_9BACT</name>
<dbReference type="RefSeq" id="WP_123133330.1">
    <property type="nucleotide sequence ID" value="NZ_RJJE01000009.1"/>
</dbReference>
<evidence type="ECO:0000256" key="1">
    <source>
        <dbReference type="SAM" id="Phobius"/>
    </source>
</evidence>
<feature type="transmembrane region" description="Helical" evidence="1">
    <location>
        <begin position="267"/>
        <end position="284"/>
    </location>
</feature>
<keyword evidence="1" id="KW-1133">Transmembrane helix</keyword>
<evidence type="ECO:0008006" key="4">
    <source>
        <dbReference type="Google" id="ProtNLM"/>
    </source>
</evidence>
<feature type="transmembrane region" description="Helical" evidence="1">
    <location>
        <begin position="345"/>
        <end position="362"/>
    </location>
</feature>
<comment type="caution">
    <text evidence="2">The sequence shown here is derived from an EMBL/GenBank/DDBJ whole genome shotgun (WGS) entry which is preliminary data.</text>
</comment>
<sequence length="377" mass="42816">MTKITATKALLVLGWLLLQFLLFQHYGVRIVYDSHRFILFTNEVLAGQPVTYPQVWRYVGYPGFLLPFFGLGASLQLVVAAQMAVSGLAAFFLHKAAKHLTGNAWLALLATALYALNPDLQAWNCYILTDSLFTSFSTICLSLLLLPKRRSLWIGFALTLLWAVLVRPNGFILLFATATYLISTYRPFRAYNKWVLGTVGLLAAVGFYVVLDRFLLKAFMLMIPYERGDLIYGYYGFVLNQYHQPQMPPPTLTQLGQVLWFFWYNPLYFLGMALLKGFFFFAHIKPFYSLAHNVAIILFLVPVYAFAWAGWRRGQLPTSVKALLLTPVLWQAGITMLTIEDWDGRWLYPVLPSFLLLAAVGVQSRFPLVFNRSALGS</sequence>
<keyword evidence="1" id="KW-0812">Transmembrane</keyword>
<reference evidence="2 3" key="1">
    <citation type="submission" date="2018-11" db="EMBL/GenBank/DDBJ databases">
        <title>Rufibacter latericius sp. nov., isolated from water in Baiyang Lake.</title>
        <authorList>
            <person name="Yang Y."/>
        </authorList>
    </citation>
    <scope>NUCLEOTIDE SEQUENCE [LARGE SCALE GENOMIC DNA]</scope>
    <source>
        <strain evidence="2 3">MCC P1</strain>
    </source>
</reference>
<evidence type="ECO:0000313" key="3">
    <source>
        <dbReference type="Proteomes" id="UP000271010"/>
    </source>
</evidence>
<proteinExistence type="predicted"/>